<gene>
    <name evidence="7" type="ORF">ACFQ2I_04100</name>
</gene>
<evidence type="ECO:0000256" key="3">
    <source>
        <dbReference type="ARBA" id="ARBA00022692"/>
    </source>
</evidence>
<feature type="transmembrane region" description="Helical" evidence="6">
    <location>
        <begin position="163"/>
        <end position="186"/>
    </location>
</feature>
<dbReference type="Pfam" id="PF01940">
    <property type="entry name" value="DUF92"/>
    <property type="match status" value="1"/>
</dbReference>
<dbReference type="PANTHER" id="PTHR13353">
    <property type="entry name" value="TRANSMEMBRANE PROTEIN 19"/>
    <property type="match status" value="1"/>
</dbReference>
<dbReference type="Proteomes" id="UP001596989">
    <property type="component" value="Unassembled WGS sequence"/>
</dbReference>
<evidence type="ECO:0000256" key="5">
    <source>
        <dbReference type="ARBA" id="ARBA00023136"/>
    </source>
</evidence>
<dbReference type="RefSeq" id="WP_377562357.1">
    <property type="nucleotide sequence ID" value="NZ_JBHTJZ010000005.1"/>
</dbReference>
<sequence length="286" mass="29495">MVGIWDEWWLRLIIGFLGSGAAAALAYRERALTASGAWSALLMGTGFVTLGEPLWFGLLIAFFLSSTAWSKWKRNHRQKAQAERNYEKTGRRDAGQVWANGGVGLLLCAAHAIWPHEGLVYAFIGVMAAVNADTWATEIGALSRTAPRSIRSGKPVAPGTSGGVTPLGSAAALAGAVFIGAAAALLQALQQPASAAADAPAATAAAYIAAAAAAGLAGAFADSLLGATGQAMFRCRVCGSETERAEHCGRPARHERGFAALNNDRVNLLSSLFAGLLAAAIGHLLA</sequence>
<keyword evidence="8" id="KW-1185">Reference proteome</keyword>
<evidence type="ECO:0000256" key="1">
    <source>
        <dbReference type="ARBA" id="ARBA00004141"/>
    </source>
</evidence>
<name>A0ABW3HMB8_9BACL</name>
<feature type="transmembrane region" description="Helical" evidence="6">
    <location>
        <begin position="120"/>
        <end position="142"/>
    </location>
</feature>
<evidence type="ECO:0000256" key="6">
    <source>
        <dbReference type="SAM" id="Phobius"/>
    </source>
</evidence>
<organism evidence="7 8">
    <name type="scientific">Paenibacillus chungangensis</name>
    <dbReference type="NCBI Taxonomy" id="696535"/>
    <lineage>
        <taxon>Bacteria</taxon>
        <taxon>Bacillati</taxon>
        <taxon>Bacillota</taxon>
        <taxon>Bacilli</taxon>
        <taxon>Bacillales</taxon>
        <taxon>Paenibacillaceae</taxon>
        <taxon>Paenibacillus</taxon>
    </lineage>
</organism>
<comment type="subcellular location">
    <subcellularLocation>
        <location evidence="1">Membrane</location>
        <topology evidence="1">Multi-pass membrane protein</topology>
    </subcellularLocation>
</comment>
<reference evidence="8" key="1">
    <citation type="journal article" date="2019" name="Int. J. Syst. Evol. Microbiol.">
        <title>The Global Catalogue of Microorganisms (GCM) 10K type strain sequencing project: providing services to taxonomists for standard genome sequencing and annotation.</title>
        <authorList>
            <consortium name="The Broad Institute Genomics Platform"/>
            <consortium name="The Broad Institute Genome Sequencing Center for Infectious Disease"/>
            <person name="Wu L."/>
            <person name="Ma J."/>
        </authorList>
    </citation>
    <scope>NUCLEOTIDE SEQUENCE [LARGE SCALE GENOMIC DNA]</scope>
    <source>
        <strain evidence="8">CCUG 59129</strain>
    </source>
</reference>
<feature type="transmembrane region" description="Helical" evidence="6">
    <location>
        <begin position="266"/>
        <end position="285"/>
    </location>
</feature>
<protein>
    <submittedName>
        <fullName evidence="7">DUF92 domain-containing protein</fullName>
    </submittedName>
</protein>
<evidence type="ECO:0000256" key="2">
    <source>
        <dbReference type="ARBA" id="ARBA00009012"/>
    </source>
</evidence>
<dbReference type="PANTHER" id="PTHR13353:SF5">
    <property type="entry name" value="TRANSMEMBRANE PROTEIN 19"/>
    <property type="match status" value="1"/>
</dbReference>
<evidence type="ECO:0000256" key="4">
    <source>
        <dbReference type="ARBA" id="ARBA00022989"/>
    </source>
</evidence>
<feature type="transmembrane region" description="Helical" evidence="6">
    <location>
        <begin position="206"/>
        <end position="227"/>
    </location>
</feature>
<dbReference type="EMBL" id="JBHTJZ010000005">
    <property type="protein sequence ID" value="MFD0958564.1"/>
    <property type="molecule type" value="Genomic_DNA"/>
</dbReference>
<keyword evidence="4 6" id="KW-1133">Transmembrane helix</keyword>
<proteinExistence type="inferred from homology"/>
<keyword evidence="3 6" id="KW-0812">Transmembrane</keyword>
<feature type="transmembrane region" description="Helical" evidence="6">
    <location>
        <begin position="47"/>
        <end position="69"/>
    </location>
</feature>
<accession>A0ABW3HMB8</accession>
<feature type="transmembrane region" description="Helical" evidence="6">
    <location>
        <begin position="9"/>
        <end position="27"/>
    </location>
</feature>
<evidence type="ECO:0000313" key="8">
    <source>
        <dbReference type="Proteomes" id="UP001596989"/>
    </source>
</evidence>
<comment type="similarity">
    <text evidence="2">Belongs to the TMEM19 family.</text>
</comment>
<comment type="caution">
    <text evidence="7">The sequence shown here is derived from an EMBL/GenBank/DDBJ whole genome shotgun (WGS) entry which is preliminary data.</text>
</comment>
<feature type="transmembrane region" description="Helical" evidence="6">
    <location>
        <begin position="97"/>
        <end position="114"/>
    </location>
</feature>
<evidence type="ECO:0000313" key="7">
    <source>
        <dbReference type="EMBL" id="MFD0958564.1"/>
    </source>
</evidence>
<keyword evidence="5 6" id="KW-0472">Membrane</keyword>
<dbReference type="InterPro" id="IPR002794">
    <property type="entry name" value="DUF92_TMEM19"/>
</dbReference>